<accession>A0ACC1Z296</accession>
<proteinExistence type="predicted"/>
<protein>
    <submittedName>
        <fullName evidence="1">Serine/arginine repetitive matrix protein 1-like</fullName>
    </submittedName>
</protein>
<evidence type="ECO:0000313" key="1">
    <source>
        <dbReference type="EMBL" id="KAJ4729867.1"/>
    </source>
</evidence>
<gene>
    <name evidence="1" type="ORF">OWV82_002577</name>
</gene>
<reference evidence="1 2" key="1">
    <citation type="journal article" date="2023" name="Science">
        <title>Complex scaffold remodeling in plant triterpene biosynthesis.</title>
        <authorList>
            <person name="De La Pena R."/>
            <person name="Hodgson H."/>
            <person name="Liu J.C."/>
            <person name="Stephenson M.J."/>
            <person name="Martin A.C."/>
            <person name="Owen C."/>
            <person name="Harkess A."/>
            <person name="Leebens-Mack J."/>
            <person name="Jimenez L.E."/>
            <person name="Osbourn A."/>
            <person name="Sattely E.S."/>
        </authorList>
    </citation>
    <scope>NUCLEOTIDE SEQUENCE [LARGE SCALE GENOMIC DNA]</scope>
    <source>
        <strain evidence="2">cv. JPN11</strain>
        <tissue evidence="1">Leaf</tissue>
    </source>
</reference>
<dbReference type="EMBL" id="CM051394">
    <property type="protein sequence ID" value="KAJ4729867.1"/>
    <property type="molecule type" value="Genomic_DNA"/>
</dbReference>
<keyword evidence="2" id="KW-1185">Reference proteome</keyword>
<organism evidence="1 2">
    <name type="scientific">Melia azedarach</name>
    <name type="common">Chinaberry tree</name>
    <dbReference type="NCBI Taxonomy" id="155640"/>
    <lineage>
        <taxon>Eukaryota</taxon>
        <taxon>Viridiplantae</taxon>
        <taxon>Streptophyta</taxon>
        <taxon>Embryophyta</taxon>
        <taxon>Tracheophyta</taxon>
        <taxon>Spermatophyta</taxon>
        <taxon>Magnoliopsida</taxon>
        <taxon>eudicotyledons</taxon>
        <taxon>Gunneridae</taxon>
        <taxon>Pentapetalae</taxon>
        <taxon>rosids</taxon>
        <taxon>malvids</taxon>
        <taxon>Sapindales</taxon>
        <taxon>Meliaceae</taxon>
        <taxon>Melia</taxon>
    </lineage>
</organism>
<sequence>MGCCISSDDKKNPQLPNAASKPPLGPEPDKTHVSNRAPPPSLEEETVKEVVLSETRLIRPQTPKENTTTHTSINEEYSVEAKDLINKHEEETSQVSQVSEIYSISESFSTTTTATTTTAATIALAERKEDEATSKLTTREVNHRSPATKVPRKRPNATEISRGTKSPARRAETSRVMTRSVTGRTMHRSLGSTTGVRRDNGEGSSVRRLRSTAGRTTSTGDVARSPGKVTEAPGGRLRVENAGTEQVNDGVLKEKSELNESLDNPHVSLECFIFL</sequence>
<name>A0ACC1Z296_MELAZ</name>
<comment type="caution">
    <text evidence="1">The sequence shown here is derived from an EMBL/GenBank/DDBJ whole genome shotgun (WGS) entry which is preliminary data.</text>
</comment>
<dbReference type="Proteomes" id="UP001164539">
    <property type="component" value="Chromosome 1"/>
</dbReference>
<evidence type="ECO:0000313" key="2">
    <source>
        <dbReference type="Proteomes" id="UP001164539"/>
    </source>
</evidence>